<dbReference type="EMBL" id="CP044065">
    <property type="protein sequence ID" value="QET02549.1"/>
    <property type="molecule type" value="Genomic_DNA"/>
</dbReference>
<accession>A0A5P2H5C1</accession>
<dbReference type="InterPro" id="IPR024131">
    <property type="entry name" value="UPF0489"/>
</dbReference>
<gene>
    <name evidence="1" type="ORF">FOB72_11215</name>
</gene>
<protein>
    <submittedName>
        <fullName evidence="1">Uncharacterized protein</fullName>
    </submittedName>
</protein>
<reference evidence="1 2" key="1">
    <citation type="submission" date="2019-09" db="EMBL/GenBank/DDBJ databases">
        <title>FDA dAtabase for Regulatory Grade micrObial Sequences (FDA-ARGOS): Supporting development and validation of Infectious Disease Dx tests.</title>
        <authorList>
            <person name="Sciortino C."/>
            <person name="Tallon L."/>
            <person name="Sadzewicz L."/>
            <person name="Vavikolanu K."/>
            <person name="Mehta A."/>
            <person name="Aluvathingal J."/>
            <person name="Nadendla S."/>
            <person name="Nandy P."/>
            <person name="Geyer C."/>
            <person name="Yan Y."/>
            <person name="Sichtig H."/>
        </authorList>
    </citation>
    <scope>NUCLEOTIDE SEQUENCE [LARGE SCALE GENOMIC DNA]</scope>
    <source>
        <strain evidence="1 2">FDAARGOS_664</strain>
    </source>
</reference>
<evidence type="ECO:0000313" key="2">
    <source>
        <dbReference type="Proteomes" id="UP000322822"/>
    </source>
</evidence>
<proteinExistence type="predicted"/>
<dbReference type="AlphaFoldDB" id="A0A5P2H5C1"/>
<name>A0A5P2H5C1_9BURK</name>
<evidence type="ECO:0000313" key="1">
    <source>
        <dbReference type="EMBL" id="QET02549.1"/>
    </source>
</evidence>
<dbReference type="Proteomes" id="UP000322822">
    <property type="component" value="Chromosome 1"/>
</dbReference>
<organism evidence="1 2">
    <name type="scientific">Cupriavidus pauculus</name>
    <dbReference type="NCBI Taxonomy" id="82633"/>
    <lineage>
        <taxon>Bacteria</taxon>
        <taxon>Pseudomonadati</taxon>
        <taxon>Pseudomonadota</taxon>
        <taxon>Betaproteobacteria</taxon>
        <taxon>Burkholderiales</taxon>
        <taxon>Burkholderiaceae</taxon>
        <taxon>Cupriavidus</taxon>
    </lineage>
</organism>
<dbReference type="Pfam" id="PF12640">
    <property type="entry name" value="UPF0489"/>
    <property type="match status" value="1"/>
</dbReference>
<dbReference type="OrthoDB" id="1240928at2"/>
<dbReference type="RefSeq" id="WP_150372580.1">
    <property type="nucleotide sequence ID" value="NZ_CP044065.1"/>
</dbReference>
<sequence>MDNHRAAWWCWLRHLPSEERADLFHIDRHFDTLSSNLALWLQHLPAQMRGVSLVDYLNFRGTINGFPCEIIRWDNYLSLFLEHEKNHLGQLYFATHGDGDEPNVPEGSYRNVLPWDIPKNFDFWLTEGRNWIVNIDLDYFFCDMEDGECRRLLGPEYVEDLCLTIKKHLATGLIKVLTICLTPDEHGYSGGWASAESLCAEFCHHLGLDFKLP</sequence>